<dbReference type="EMBL" id="SWFT01000066">
    <property type="protein sequence ID" value="KAA8903764.1"/>
    <property type="molecule type" value="Genomic_DNA"/>
</dbReference>
<dbReference type="Proteomes" id="UP000449547">
    <property type="component" value="Unassembled WGS sequence"/>
</dbReference>
<gene>
    <name evidence="2" type="ORF">DIURU_002276</name>
</gene>
<protein>
    <submittedName>
        <fullName evidence="2">Uncharacterized protein</fullName>
    </submittedName>
</protein>
<dbReference type="AlphaFoldDB" id="A0A642UXI2"/>
<dbReference type="GeneID" id="54780927"/>
<comment type="caution">
    <text evidence="2">The sequence shown here is derived from an EMBL/GenBank/DDBJ whole genome shotgun (WGS) entry which is preliminary data.</text>
</comment>
<evidence type="ECO:0000313" key="3">
    <source>
        <dbReference type="Proteomes" id="UP000449547"/>
    </source>
</evidence>
<feature type="transmembrane region" description="Helical" evidence="1">
    <location>
        <begin position="49"/>
        <end position="69"/>
    </location>
</feature>
<evidence type="ECO:0000256" key="1">
    <source>
        <dbReference type="SAM" id="Phobius"/>
    </source>
</evidence>
<proteinExistence type="predicted"/>
<organism evidence="2 3">
    <name type="scientific">Diutina rugosa</name>
    <name type="common">Yeast</name>
    <name type="synonym">Candida rugosa</name>
    <dbReference type="NCBI Taxonomy" id="5481"/>
    <lineage>
        <taxon>Eukaryota</taxon>
        <taxon>Fungi</taxon>
        <taxon>Dikarya</taxon>
        <taxon>Ascomycota</taxon>
        <taxon>Saccharomycotina</taxon>
        <taxon>Pichiomycetes</taxon>
        <taxon>Debaryomycetaceae</taxon>
        <taxon>Diutina</taxon>
    </lineage>
</organism>
<keyword evidence="3" id="KW-1185">Reference proteome</keyword>
<dbReference type="VEuPathDB" id="FungiDB:DIURU_002276"/>
<sequence>MAPTSHVELLITHLADSSYVKCTPDGNGGTVCAKHESPSPVESSSWSPLVHHCLFALAMLSLVVVYGGYVCRSHRRRKAAAAAAAAAADAADEKTAAAATA</sequence>
<name>A0A642UXI2_DIURU</name>
<keyword evidence="1" id="KW-0472">Membrane</keyword>
<accession>A0A642UXI2</accession>
<keyword evidence="1" id="KW-0812">Transmembrane</keyword>
<keyword evidence="1" id="KW-1133">Transmembrane helix</keyword>
<evidence type="ECO:0000313" key="2">
    <source>
        <dbReference type="EMBL" id="KAA8903764.1"/>
    </source>
</evidence>
<dbReference type="RefSeq" id="XP_034012970.1">
    <property type="nucleotide sequence ID" value="XM_034154909.1"/>
</dbReference>
<reference evidence="2 3" key="1">
    <citation type="submission" date="2019-07" db="EMBL/GenBank/DDBJ databases">
        <title>Genome assembly of two rare yeast pathogens: Diutina rugosa and Trichomonascus ciferrii.</title>
        <authorList>
            <person name="Mixao V."/>
            <person name="Saus E."/>
            <person name="Hansen A."/>
            <person name="Lass-Flor C."/>
            <person name="Gabaldon T."/>
        </authorList>
    </citation>
    <scope>NUCLEOTIDE SEQUENCE [LARGE SCALE GENOMIC DNA]</scope>
    <source>
        <strain evidence="2 3">CBS 613</strain>
    </source>
</reference>